<dbReference type="Proteomes" id="UP000289821">
    <property type="component" value="Unassembled WGS sequence"/>
</dbReference>
<evidence type="ECO:0000313" key="2">
    <source>
        <dbReference type="EMBL" id="RXG14395.1"/>
    </source>
</evidence>
<dbReference type="OrthoDB" id="9810187at2"/>
<organism evidence="2 3">
    <name type="scientific">Leeuwenhoekiella aestuarii</name>
    <dbReference type="NCBI Taxonomy" id="2249426"/>
    <lineage>
        <taxon>Bacteria</taxon>
        <taxon>Pseudomonadati</taxon>
        <taxon>Bacteroidota</taxon>
        <taxon>Flavobacteriia</taxon>
        <taxon>Flavobacteriales</taxon>
        <taxon>Flavobacteriaceae</taxon>
        <taxon>Leeuwenhoekiella</taxon>
    </lineage>
</organism>
<protein>
    <recommendedName>
        <fullName evidence="1">DUF4062 domain-containing protein</fullName>
    </recommendedName>
</protein>
<dbReference type="Pfam" id="PF13271">
    <property type="entry name" value="DUF4062"/>
    <property type="match status" value="1"/>
</dbReference>
<sequence>MKPRIFLSSTYFDLKHVRERLERFIENYYFEPVLFESDNVVFEHNKPLDISCYNEVKLCHMMVLIIGGRYGSIISGENIEEKKQSYNSEYISITRKEFETAQKLNIPIFIFVEKNVYAEFHTYNKNKGFFDKENNFKFAHVDDVNVFKFINLIKGIAIKTFEKVEDIEGYLGNQIAGMLYLYLQQLQDNKEDEKILDSVSELKSISKRMNEMLVAVGKNVIQDNGFDDVLFKQNEILVEFFVDQFIDNIRFKNDYDITEPELKKVIQLCMNTILNPDFVLSLENKDFDFIWPKVDDKELEFKNQILEINKALQIENFNYYKTYSNYKKIAMIIKEDKRLEKLLREKLSRDLSLEITGLPF</sequence>
<dbReference type="EMBL" id="QOVI01000004">
    <property type="protein sequence ID" value="RXG14395.1"/>
    <property type="molecule type" value="Genomic_DNA"/>
</dbReference>
<comment type="caution">
    <text evidence="2">The sequence shown here is derived from an EMBL/GenBank/DDBJ whole genome shotgun (WGS) entry which is preliminary data.</text>
</comment>
<evidence type="ECO:0000313" key="3">
    <source>
        <dbReference type="Proteomes" id="UP000289821"/>
    </source>
</evidence>
<evidence type="ECO:0000259" key="1">
    <source>
        <dbReference type="Pfam" id="PF13271"/>
    </source>
</evidence>
<name>A0A4Q0NTB3_9FLAO</name>
<reference evidence="2 3" key="1">
    <citation type="submission" date="2018-07" db="EMBL/GenBank/DDBJ databases">
        <title>Leeuwenhoekiella genomics.</title>
        <authorList>
            <person name="Tahon G."/>
            <person name="Willems A."/>
        </authorList>
    </citation>
    <scope>NUCLEOTIDE SEQUENCE [LARGE SCALE GENOMIC DNA]</scope>
    <source>
        <strain evidence="2 3">R-50232</strain>
    </source>
</reference>
<feature type="domain" description="DUF4062" evidence="1">
    <location>
        <begin position="4"/>
        <end position="101"/>
    </location>
</feature>
<keyword evidence="3" id="KW-1185">Reference proteome</keyword>
<dbReference type="AlphaFoldDB" id="A0A4Q0NTB3"/>
<dbReference type="InterPro" id="IPR025139">
    <property type="entry name" value="DUF4062"/>
</dbReference>
<proteinExistence type="predicted"/>
<accession>A0A4Q0NTB3</accession>
<dbReference type="RefSeq" id="WP_128761796.1">
    <property type="nucleotide sequence ID" value="NZ_QOVI01000004.1"/>
</dbReference>
<gene>
    <name evidence="2" type="ORF">DSM04_104505</name>
</gene>